<dbReference type="InterPro" id="IPR013762">
    <property type="entry name" value="Integrase-like_cat_sf"/>
</dbReference>
<dbReference type="AlphaFoldDB" id="A0A1Y2H4G1"/>
<dbReference type="EMBL" id="MCFL01000192">
    <property type="protein sequence ID" value="ORZ29446.1"/>
    <property type="molecule type" value="Genomic_DNA"/>
</dbReference>
<sequence>MLLPFRLPTQLKFRCSDFLSTSSFVPSAWRWGKGQRARSTLDKFLCAFSAFHKHGNHDRIVYDVKPGTRPYVTPDGQHACHMWGDVLSSAQVKVCPCFLLLDRTQPFFLCALYAHANMDICMNRRASAPPTKGSQRSTGSSGHHPLGSSRKSSPCSTGAMSSRRMWPCNAHLCPVLAILVTIRAFYGEAATVEQAAKCMLPVIPKHIGHTLTWEPWSVEGYSDFFQEYILLTFGPTKNDVLIAKRYFESVGEPNIISTKMTDGEFDAFKATTLRFREVDKLESATNPPAQPASRVDATTGKRVRKIKDKEHFAHEIVLYLQRLRRLMPSWENQYLTAEEREALGEYGKIFTFENPGYKTHSVRRFAAQLAARAGMANDELMVWGRWESDAVYRYIEEARIRQRKMQASKAIDPVRVKWMIGKPYGEEGLREALVAYLQALAVATAFLQSLSLPLVRQLRLTSAKMNEQLSSTGILSYTDLARFMEFSCRHFAELEAAIQRSEYLVDHDSLGVPGLHPMADPSGRFALNRDPNIATFAPTTTPLVSDDGAPNGRVVLAQDCLVLMPQGADPSSGASQPAAALPQR</sequence>
<evidence type="ECO:0000256" key="1">
    <source>
        <dbReference type="SAM" id="MobiDB-lite"/>
    </source>
</evidence>
<gene>
    <name evidence="2" type="ORF">BCR44DRAFT_1450884</name>
</gene>
<reference evidence="2 3" key="1">
    <citation type="submission" date="2016-07" db="EMBL/GenBank/DDBJ databases">
        <title>Pervasive Adenine N6-methylation of Active Genes in Fungi.</title>
        <authorList>
            <consortium name="DOE Joint Genome Institute"/>
            <person name="Mondo S.J."/>
            <person name="Dannebaum R.O."/>
            <person name="Kuo R.C."/>
            <person name="Labutti K."/>
            <person name="Haridas S."/>
            <person name="Kuo A."/>
            <person name="Salamov A."/>
            <person name="Ahrendt S.R."/>
            <person name="Lipzen A."/>
            <person name="Sullivan W."/>
            <person name="Andreopoulos W.B."/>
            <person name="Clum A."/>
            <person name="Lindquist E."/>
            <person name="Daum C."/>
            <person name="Ramamoorthy G.K."/>
            <person name="Gryganskyi A."/>
            <person name="Culley D."/>
            <person name="Magnuson J.K."/>
            <person name="James T.Y."/>
            <person name="O'Malley M.A."/>
            <person name="Stajich J.E."/>
            <person name="Spatafora J.W."/>
            <person name="Visel A."/>
            <person name="Grigoriev I.V."/>
        </authorList>
    </citation>
    <scope>NUCLEOTIDE SEQUENCE [LARGE SCALE GENOMIC DNA]</scope>
    <source>
        <strain evidence="2 3">PL171</strain>
    </source>
</reference>
<protein>
    <submittedName>
        <fullName evidence="2">Uncharacterized protein</fullName>
    </submittedName>
</protein>
<feature type="compositionally biased region" description="Polar residues" evidence="1">
    <location>
        <begin position="132"/>
        <end position="141"/>
    </location>
</feature>
<comment type="caution">
    <text evidence="2">The sequence shown here is derived from an EMBL/GenBank/DDBJ whole genome shotgun (WGS) entry which is preliminary data.</text>
</comment>
<proteinExistence type="predicted"/>
<dbReference type="GO" id="GO:0003677">
    <property type="term" value="F:DNA binding"/>
    <property type="evidence" value="ECO:0007669"/>
    <property type="project" value="InterPro"/>
</dbReference>
<feature type="compositionally biased region" description="Polar residues" evidence="1">
    <location>
        <begin position="149"/>
        <end position="158"/>
    </location>
</feature>
<feature type="non-terminal residue" evidence="2">
    <location>
        <position position="584"/>
    </location>
</feature>
<dbReference type="Gene3D" id="1.10.443.10">
    <property type="entry name" value="Intergrase catalytic core"/>
    <property type="match status" value="1"/>
</dbReference>
<evidence type="ECO:0000313" key="2">
    <source>
        <dbReference type="EMBL" id="ORZ29446.1"/>
    </source>
</evidence>
<keyword evidence="3" id="KW-1185">Reference proteome</keyword>
<feature type="region of interest" description="Disordered" evidence="1">
    <location>
        <begin position="127"/>
        <end position="158"/>
    </location>
</feature>
<accession>A0A1Y2H4G1</accession>
<dbReference type="GO" id="GO:0015074">
    <property type="term" value="P:DNA integration"/>
    <property type="evidence" value="ECO:0007669"/>
    <property type="project" value="InterPro"/>
</dbReference>
<dbReference type="Proteomes" id="UP000193411">
    <property type="component" value="Unassembled WGS sequence"/>
</dbReference>
<organism evidence="2 3">
    <name type="scientific">Catenaria anguillulae PL171</name>
    <dbReference type="NCBI Taxonomy" id="765915"/>
    <lineage>
        <taxon>Eukaryota</taxon>
        <taxon>Fungi</taxon>
        <taxon>Fungi incertae sedis</taxon>
        <taxon>Blastocladiomycota</taxon>
        <taxon>Blastocladiomycetes</taxon>
        <taxon>Blastocladiales</taxon>
        <taxon>Catenariaceae</taxon>
        <taxon>Catenaria</taxon>
    </lineage>
</organism>
<dbReference type="GO" id="GO:0006310">
    <property type="term" value="P:DNA recombination"/>
    <property type="evidence" value="ECO:0007669"/>
    <property type="project" value="InterPro"/>
</dbReference>
<evidence type="ECO:0000313" key="3">
    <source>
        <dbReference type="Proteomes" id="UP000193411"/>
    </source>
</evidence>
<name>A0A1Y2H4G1_9FUNG</name>